<organism evidence="1 2">
    <name type="scientific">Streptomyces camponoticapitis</name>
    <dbReference type="NCBI Taxonomy" id="1616125"/>
    <lineage>
        <taxon>Bacteria</taxon>
        <taxon>Bacillati</taxon>
        <taxon>Actinomycetota</taxon>
        <taxon>Actinomycetes</taxon>
        <taxon>Kitasatosporales</taxon>
        <taxon>Streptomycetaceae</taxon>
        <taxon>Streptomyces</taxon>
    </lineage>
</organism>
<accession>A0ABQ2DVF7</accession>
<gene>
    <name evidence="1" type="ORF">GCM10011583_02620</name>
</gene>
<dbReference type="Proteomes" id="UP000660265">
    <property type="component" value="Unassembled WGS sequence"/>
</dbReference>
<sequence>MKADNTNMLAFVRARLDEEEQVARAAGGESWRCPPEAPGEVHDRSGGISFSVRTQGYDRHIALQDPARTLRRIETSRVLLGEYAEIAHLDVDRPQHDFPSGRAVGMGFVVRQMAAEYAGHPEYQAKWLPRFMQ</sequence>
<protein>
    <submittedName>
        <fullName evidence="1">Uncharacterized protein</fullName>
    </submittedName>
</protein>
<dbReference type="EMBL" id="BMMV01000001">
    <property type="protein sequence ID" value="GGJ74658.1"/>
    <property type="molecule type" value="Genomic_DNA"/>
</dbReference>
<reference evidence="2" key="1">
    <citation type="journal article" date="2019" name="Int. J. Syst. Evol. Microbiol.">
        <title>The Global Catalogue of Microorganisms (GCM) 10K type strain sequencing project: providing services to taxonomists for standard genome sequencing and annotation.</title>
        <authorList>
            <consortium name="The Broad Institute Genomics Platform"/>
            <consortium name="The Broad Institute Genome Sequencing Center for Infectious Disease"/>
            <person name="Wu L."/>
            <person name="Ma J."/>
        </authorList>
    </citation>
    <scope>NUCLEOTIDE SEQUENCE [LARGE SCALE GENOMIC DNA]</scope>
    <source>
        <strain evidence="2">CGMCC 4.7275</strain>
    </source>
</reference>
<evidence type="ECO:0000313" key="2">
    <source>
        <dbReference type="Proteomes" id="UP000660265"/>
    </source>
</evidence>
<evidence type="ECO:0000313" key="1">
    <source>
        <dbReference type="EMBL" id="GGJ74658.1"/>
    </source>
</evidence>
<comment type="caution">
    <text evidence="1">The sequence shown here is derived from an EMBL/GenBank/DDBJ whole genome shotgun (WGS) entry which is preliminary data.</text>
</comment>
<dbReference type="InterPro" id="IPR046193">
    <property type="entry name" value="DUF6221"/>
</dbReference>
<keyword evidence="2" id="KW-1185">Reference proteome</keyword>
<name>A0ABQ2DVF7_9ACTN</name>
<dbReference type="Pfam" id="PF19730">
    <property type="entry name" value="DUF6221"/>
    <property type="match status" value="1"/>
</dbReference>
<proteinExistence type="predicted"/>